<gene>
    <name evidence="1" type="ORF">CRYO30217_02406</name>
</gene>
<evidence type="ECO:0000313" key="1">
    <source>
        <dbReference type="EMBL" id="CAG5084210.1"/>
    </source>
</evidence>
<dbReference type="Proteomes" id="UP000683507">
    <property type="component" value="Chromosome"/>
</dbReference>
<dbReference type="EMBL" id="OU015584">
    <property type="protein sequence ID" value="CAG5084210.1"/>
    <property type="molecule type" value="Genomic_DNA"/>
</dbReference>
<dbReference type="AlphaFoldDB" id="A0A916NI16"/>
<sequence>MSFSIVPCLKKFNLDSENTCNLCRKRIIHEAELDTSSINPEEEICVITTLENVSSKYLLHPMRVFGLSVFIVFGSSLFTIEAQGQENLMNLQNNQRFVQAEIRGTVYDKETSEPLPFVKIKVKDHEFGCMSDLDGHFKLKLDVEHTSGPLTIQFLCVGFKDFELTTENKLKADEVLYLGDIFLEADYHSISVGILIETDPQINFDPDAHRSTTIKSEEIKRSPYRD</sequence>
<name>A0A916NI16_9FLAO</name>
<reference evidence="1" key="1">
    <citation type="submission" date="2021-04" db="EMBL/GenBank/DDBJ databases">
        <authorList>
            <person name="Rodrigo-Torres L."/>
            <person name="Arahal R. D."/>
            <person name="Lucena T."/>
        </authorList>
    </citation>
    <scope>NUCLEOTIDE SEQUENCE</scope>
    <source>
        <strain evidence="1">AS29M-1</strain>
    </source>
</reference>
<dbReference type="Gene3D" id="2.60.40.1120">
    <property type="entry name" value="Carboxypeptidase-like, regulatory domain"/>
    <property type="match status" value="1"/>
</dbReference>
<proteinExistence type="predicted"/>
<evidence type="ECO:0000313" key="2">
    <source>
        <dbReference type="Proteomes" id="UP000683507"/>
    </source>
</evidence>
<dbReference type="InterPro" id="IPR008969">
    <property type="entry name" value="CarboxyPept-like_regulatory"/>
</dbReference>
<dbReference type="RefSeq" id="WP_258542636.1">
    <property type="nucleotide sequence ID" value="NZ_OU015584.1"/>
</dbReference>
<dbReference type="KEGG" id="ptan:CRYO30217_02406"/>
<evidence type="ECO:0008006" key="3">
    <source>
        <dbReference type="Google" id="ProtNLM"/>
    </source>
</evidence>
<protein>
    <recommendedName>
        <fullName evidence="3">Carboxypeptidase-like regulatory domain-containing protein</fullName>
    </recommendedName>
</protein>
<accession>A0A916NI16</accession>
<keyword evidence="2" id="KW-1185">Reference proteome</keyword>
<organism evidence="1 2">
    <name type="scientific">Parvicella tangerina</name>
    <dbReference type="NCBI Taxonomy" id="2829795"/>
    <lineage>
        <taxon>Bacteria</taxon>
        <taxon>Pseudomonadati</taxon>
        <taxon>Bacteroidota</taxon>
        <taxon>Flavobacteriia</taxon>
        <taxon>Flavobacteriales</taxon>
        <taxon>Parvicellaceae</taxon>
        <taxon>Parvicella</taxon>
    </lineage>
</organism>
<dbReference type="SUPFAM" id="SSF49464">
    <property type="entry name" value="Carboxypeptidase regulatory domain-like"/>
    <property type="match status" value="1"/>
</dbReference>
<dbReference type="Pfam" id="PF13715">
    <property type="entry name" value="CarbopepD_reg_2"/>
    <property type="match status" value="1"/>
</dbReference>